<organism evidence="2 3">
    <name type="scientific">Salinibacter ruber (strain M8)</name>
    <dbReference type="NCBI Taxonomy" id="761659"/>
    <lineage>
        <taxon>Bacteria</taxon>
        <taxon>Pseudomonadati</taxon>
        <taxon>Rhodothermota</taxon>
        <taxon>Rhodothermia</taxon>
        <taxon>Rhodothermales</taxon>
        <taxon>Salinibacteraceae</taxon>
        <taxon>Salinibacter</taxon>
    </lineage>
</organism>
<feature type="region of interest" description="Disordered" evidence="1">
    <location>
        <begin position="167"/>
        <end position="193"/>
    </location>
</feature>
<feature type="region of interest" description="Disordered" evidence="1">
    <location>
        <begin position="97"/>
        <end position="133"/>
    </location>
</feature>
<evidence type="ECO:0000313" key="3">
    <source>
        <dbReference type="Proteomes" id="UP000000933"/>
    </source>
</evidence>
<gene>
    <name evidence="2" type="ORF">SRM_p61042</name>
</gene>
<dbReference type="KEGG" id="srm:SRM_p61042"/>
<geneLocation type="plasmid" evidence="2 3">
    <name>pSR61</name>
</geneLocation>
<evidence type="ECO:0000313" key="2">
    <source>
        <dbReference type="EMBL" id="CBH22798.1"/>
    </source>
</evidence>
<dbReference type="HOGENOM" id="CLU_1407875_0_0_10"/>
<reference evidence="3" key="2">
    <citation type="submission" date="2010-04" db="EMBL/GenBank/DDBJ databases">
        <title>Genome sequence of Salinibacter ruber M8.</title>
        <authorList>
            <consortium name="Genoscope"/>
        </authorList>
    </citation>
    <scope>NUCLEOTIDE SEQUENCE [LARGE SCALE GENOMIC DNA]</scope>
    <source>
        <strain evidence="3">M8</strain>
        <plasmid evidence="3">pSR61</plasmid>
    </source>
</reference>
<accession>D5H4F8</accession>
<feature type="compositionally biased region" description="Basic and acidic residues" evidence="1">
    <location>
        <begin position="53"/>
        <end position="62"/>
    </location>
</feature>
<sequence>MWRSQTGTRLGFAGRLGHRHDPIAWGRRPGVCPILWHSRHACRSAVCGREKRSSVHRGDRALRPRCGPHRGSGRWSRGHAHSPRIGLALPPVCARRNRIRPPTAPGAKRRPRPVVTAESDGTVGMEGPPKRQLKWPRRDVYTRLGTSTRDRDCSDFDTQPEAQRFYEASKPGDLHGLDGNSDGEACESFPGGP</sequence>
<name>D5H4F8_SALRM</name>
<evidence type="ECO:0008006" key="4">
    <source>
        <dbReference type="Google" id="ProtNLM"/>
    </source>
</evidence>
<reference evidence="2 3" key="1">
    <citation type="journal article" date="2010" name="ISME J.">
        <title>Fine-scale evolution: genomic, phenotypic and ecological differentiation in two coexisting Salinibacter ruber strains.</title>
        <authorList>
            <person name="Pena A."/>
            <person name="Teeling H."/>
            <person name="Huerta-Cepas J."/>
            <person name="Santos F."/>
            <person name="Yarza P."/>
            <person name="Brito-Echeverria J."/>
            <person name="Lucio M."/>
            <person name="Schmitt-Kopplin P."/>
            <person name="Meseguer I."/>
            <person name="Schenowitz C."/>
            <person name="Dossat C."/>
            <person name="Barbe V."/>
            <person name="Dopazo J."/>
            <person name="Rossello-Mora R."/>
            <person name="Schuler M."/>
            <person name="Glockner F.O."/>
            <person name="Amann R."/>
            <person name="Gabaldon T."/>
            <person name="Anton J."/>
        </authorList>
    </citation>
    <scope>NUCLEOTIDE SEQUENCE [LARGE SCALE GENOMIC DNA]</scope>
    <source>
        <strain evidence="2 3">M8</strain>
        <plasmid evidence="3">pSR61</plasmid>
    </source>
</reference>
<proteinExistence type="predicted"/>
<dbReference type="AlphaFoldDB" id="D5H4F8"/>
<keyword evidence="2" id="KW-0614">Plasmid</keyword>
<protein>
    <recommendedName>
        <fullName evidence="4">Excalibur calcium-binding domain-containing protein</fullName>
    </recommendedName>
</protein>
<dbReference type="EMBL" id="FP565812">
    <property type="protein sequence ID" value="CBH22798.1"/>
    <property type="molecule type" value="Genomic_DNA"/>
</dbReference>
<feature type="region of interest" description="Disordered" evidence="1">
    <location>
        <begin position="53"/>
        <end position="82"/>
    </location>
</feature>
<dbReference type="Proteomes" id="UP000000933">
    <property type="component" value="Plasmid pSR61"/>
</dbReference>
<feature type="compositionally biased region" description="Basic residues" evidence="1">
    <location>
        <begin position="66"/>
        <end position="82"/>
    </location>
</feature>
<evidence type="ECO:0000256" key="1">
    <source>
        <dbReference type="SAM" id="MobiDB-lite"/>
    </source>
</evidence>